<feature type="signal peptide" evidence="2">
    <location>
        <begin position="1"/>
        <end position="19"/>
    </location>
</feature>
<dbReference type="OrthoDB" id="10532907at2759"/>
<sequence length="331" mass="36973">MPGAKWLLVLAVVVGHTQGRPFPRPASGQDSVNPLYGSSDYAAIQESLHNSGSDSDDDCWKDILPPSVQSGQRPRATLSKHWDSFWDVIHDGSTLKPDDSDGQSFSSSLESALDSETSKPRSGTSAHDSSASQHSELCGQDGRFCDKCTEAVCRQLEHDNQRCETPQEETHAEDCGKDNRYCDGCAGKVCQQLSNDAQHITPSLLEHPKDCGHDNKLCDVCFKDVCKQLERSQYEPEAQLTPNDEQKITTIVEQLEDLQLQFPGQYTTICQMLTKDIEDHELRLTRLLNQNESSSSISIKCNEVRRHLAYLREVLRRLQNLDSLSAVENSH</sequence>
<evidence type="ECO:0000256" key="2">
    <source>
        <dbReference type="SAM" id="SignalP"/>
    </source>
</evidence>
<protein>
    <recommendedName>
        <fullName evidence="5">TNFR-Cys domain-containing protein</fullName>
    </recommendedName>
</protein>
<dbReference type="Proteomes" id="UP001151582">
    <property type="component" value="Unassembled WGS sequence"/>
</dbReference>
<reference evidence="3" key="1">
    <citation type="submission" date="2022-07" db="EMBL/GenBank/DDBJ databases">
        <title>Phylogenomic reconstructions and comparative analyses of Kickxellomycotina fungi.</title>
        <authorList>
            <person name="Reynolds N.K."/>
            <person name="Stajich J.E."/>
            <person name="Barry K."/>
            <person name="Grigoriev I.V."/>
            <person name="Crous P."/>
            <person name="Smith M.E."/>
        </authorList>
    </citation>
    <scope>NUCLEOTIDE SEQUENCE</scope>
    <source>
        <strain evidence="3">RSA 567</strain>
    </source>
</reference>
<comment type="caution">
    <text evidence="3">The sequence shown here is derived from an EMBL/GenBank/DDBJ whole genome shotgun (WGS) entry which is preliminary data.</text>
</comment>
<dbReference type="AlphaFoldDB" id="A0A9W8B9N3"/>
<feature type="region of interest" description="Disordered" evidence="1">
    <location>
        <begin position="96"/>
        <end position="137"/>
    </location>
</feature>
<name>A0A9W8B9N3_9FUNG</name>
<feature type="compositionally biased region" description="Low complexity" evidence="1">
    <location>
        <begin position="104"/>
        <end position="115"/>
    </location>
</feature>
<feature type="region of interest" description="Disordered" evidence="1">
    <location>
        <begin position="46"/>
        <end position="76"/>
    </location>
</feature>
<organism evidence="3 4">
    <name type="scientific">Dimargaris verticillata</name>
    <dbReference type="NCBI Taxonomy" id="2761393"/>
    <lineage>
        <taxon>Eukaryota</taxon>
        <taxon>Fungi</taxon>
        <taxon>Fungi incertae sedis</taxon>
        <taxon>Zoopagomycota</taxon>
        <taxon>Kickxellomycotina</taxon>
        <taxon>Dimargaritomycetes</taxon>
        <taxon>Dimargaritales</taxon>
        <taxon>Dimargaritaceae</taxon>
        <taxon>Dimargaris</taxon>
    </lineage>
</organism>
<dbReference type="EMBL" id="JANBQB010000080">
    <property type="protein sequence ID" value="KAJ1982725.1"/>
    <property type="molecule type" value="Genomic_DNA"/>
</dbReference>
<evidence type="ECO:0000256" key="1">
    <source>
        <dbReference type="SAM" id="MobiDB-lite"/>
    </source>
</evidence>
<accession>A0A9W8B9N3</accession>
<feature type="compositionally biased region" description="Polar residues" evidence="1">
    <location>
        <begin position="120"/>
        <end position="135"/>
    </location>
</feature>
<evidence type="ECO:0000313" key="3">
    <source>
        <dbReference type="EMBL" id="KAJ1982725.1"/>
    </source>
</evidence>
<evidence type="ECO:0000313" key="4">
    <source>
        <dbReference type="Proteomes" id="UP001151582"/>
    </source>
</evidence>
<keyword evidence="2" id="KW-0732">Signal</keyword>
<proteinExistence type="predicted"/>
<evidence type="ECO:0008006" key="5">
    <source>
        <dbReference type="Google" id="ProtNLM"/>
    </source>
</evidence>
<keyword evidence="4" id="KW-1185">Reference proteome</keyword>
<gene>
    <name evidence="3" type="ORF">H4R34_001600</name>
</gene>
<feature type="chain" id="PRO_5040843817" description="TNFR-Cys domain-containing protein" evidence="2">
    <location>
        <begin position="20"/>
        <end position="331"/>
    </location>
</feature>